<reference evidence="1 2" key="1">
    <citation type="submission" date="2018-09" db="EMBL/GenBank/DDBJ databases">
        <title>Phylogeny of the Shewanellaceae, and recommendation for two new genera, Pseudoshewanella and Parashewanella.</title>
        <authorList>
            <person name="Wang G."/>
        </authorList>
    </citation>
    <scope>NUCLEOTIDE SEQUENCE [LARGE SCALE GENOMIC DNA]</scope>
    <source>
        <strain evidence="1 2">C51</strain>
    </source>
</reference>
<evidence type="ECO:0000313" key="2">
    <source>
        <dbReference type="Proteomes" id="UP000281474"/>
    </source>
</evidence>
<dbReference type="RefSeq" id="WP_121840570.1">
    <property type="nucleotide sequence ID" value="NZ_ML014846.1"/>
</dbReference>
<sequence length="198" mass="22901">MKKLSLAIVVCFSTLMAGCMNIPLTTMYKIMTMNPYEIDPRQMVVAVGSPEGLSVENDDIVIDFHFTAPQEPVSFKHKFFVQVNSDYPLPEELKDELYDNRKITVLQLSENDAELMYQAQQTVKSYREKHEDGAGTIFIRIQSVCFNKRFSIDDAELDLFLKIKENEEFFTFMEGLDATDLESNRDKNANKIRQCENR</sequence>
<dbReference type="OrthoDB" id="6238300at2"/>
<dbReference type="Proteomes" id="UP000281474">
    <property type="component" value="Unassembled WGS sequence"/>
</dbReference>
<comment type="caution">
    <text evidence="1">The sequence shown here is derived from an EMBL/GenBank/DDBJ whole genome shotgun (WGS) entry which is preliminary data.</text>
</comment>
<accession>A0A3L8PRW4</accession>
<evidence type="ECO:0000313" key="1">
    <source>
        <dbReference type="EMBL" id="RLV58116.1"/>
    </source>
</evidence>
<name>A0A3L8PRW4_9GAMM</name>
<proteinExistence type="predicted"/>
<evidence type="ECO:0008006" key="3">
    <source>
        <dbReference type="Google" id="ProtNLM"/>
    </source>
</evidence>
<keyword evidence="2" id="KW-1185">Reference proteome</keyword>
<dbReference type="AlphaFoldDB" id="A0A3L8PRW4"/>
<protein>
    <recommendedName>
        <fullName evidence="3">Lipoprotein</fullName>
    </recommendedName>
</protein>
<dbReference type="PROSITE" id="PS51257">
    <property type="entry name" value="PROKAR_LIPOPROTEIN"/>
    <property type="match status" value="1"/>
</dbReference>
<dbReference type="EMBL" id="QZEI01000097">
    <property type="protein sequence ID" value="RLV58116.1"/>
    <property type="molecule type" value="Genomic_DNA"/>
</dbReference>
<gene>
    <name evidence="1" type="ORF">D5018_19030</name>
</gene>
<organism evidence="1 2">
    <name type="scientific">Parashewanella curva</name>
    <dbReference type="NCBI Taxonomy" id="2338552"/>
    <lineage>
        <taxon>Bacteria</taxon>
        <taxon>Pseudomonadati</taxon>
        <taxon>Pseudomonadota</taxon>
        <taxon>Gammaproteobacteria</taxon>
        <taxon>Alteromonadales</taxon>
        <taxon>Shewanellaceae</taxon>
        <taxon>Parashewanella</taxon>
    </lineage>
</organism>